<dbReference type="SMART" id="SM00028">
    <property type="entry name" value="TPR"/>
    <property type="match status" value="8"/>
</dbReference>
<reference evidence="5" key="1">
    <citation type="submission" date="2012-03" db="EMBL/GenBank/DDBJ databases">
        <title>Complete sequence of chromosome of Deinococcus peraridilitoris DSM 19664.</title>
        <authorList>
            <person name="Lucas S."/>
            <person name="Copeland A."/>
            <person name="Lapidus A."/>
            <person name="Glavina del Rio T."/>
            <person name="Dalin E."/>
            <person name="Tice H."/>
            <person name="Bruce D."/>
            <person name="Goodwin L."/>
            <person name="Pitluck S."/>
            <person name="Peters L."/>
            <person name="Mikhailova N."/>
            <person name="Lu M."/>
            <person name="Kyrpides N."/>
            <person name="Mavromatis K."/>
            <person name="Ivanova N."/>
            <person name="Brettin T."/>
            <person name="Detter J.C."/>
            <person name="Han C."/>
            <person name="Larimer F."/>
            <person name="Land M."/>
            <person name="Hauser L."/>
            <person name="Markowitz V."/>
            <person name="Cheng J.-F."/>
            <person name="Hugenholtz P."/>
            <person name="Woyke T."/>
            <person name="Wu D."/>
            <person name="Pukall R."/>
            <person name="Steenblock K."/>
            <person name="Brambilla E."/>
            <person name="Klenk H.-P."/>
            <person name="Eisen J.A."/>
        </authorList>
    </citation>
    <scope>NUCLEOTIDE SEQUENCE [LARGE SCALE GENOMIC DNA]</scope>
    <source>
        <strain evidence="5">DSM 19664 / LMG 22246 / CIP 109416 / KR-200</strain>
    </source>
</reference>
<dbReference type="Pfam" id="PF13487">
    <property type="entry name" value="HD_5"/>
    <property type="match status" value="1"/>
</dbReference>
<dbReference type="PATRIC" id="fig|937777.3.peg.2505"/>
<dbReference type="InterPro" id="IPR019734">
    <property type="entry name" value="TPR_rpt"/>
</dbReference>
<dbReference type="InterPro" id="IPR011990">
    <property type="entry name" value="TPR-like_helical_dom_sf"/>
</dbReference>
<feature type="compositionally biased region" description="Low complexity" evidence="2">
    <location>
        <begin position="642"/>
        <end position="657"/>
    </location>
</feature>
<name>L0A446_DEIPD</name>
<dbReference type="STRING" id="937777.Deipe_2499"/>
<dbReference type="KEGG" id="dpd:Deipe_2499"/>
<dbReference type="Gene3D" id="1.10.3210.10">
    <property type="entry name" value="Hypothetical protein af1432"/>
    <property type="match status" value="1"/>
</dbReference>
<dbReference type="HOGENOM" id="CLU_016259_0_0_0"/>
<proteinExistence type="predicted"/>
<dbReference type="CDD" id="cd00077">
    <property type="entry name" value="HDc"/>
    <property type="match status" value="1"/>
</dbReference>
<evidence type="ECO:0000313" key="4">
    <source>
        <dbReference type="EMBL" id="AFZ67967.1"/>
    </source>
</evidence>
<dbReference type="PANTHER" id="PTHR45228">
    <property type="entry name" value="CYCLIC DI-GMP PHOSPHODIESTERASE TM_0186-RELATED"/>
    <property type="match status" value="1"/>
</dbReference>
<dbReference type="eggNOG" id="COG2206">
    <property type="taxonomic scope" value="Bacteria"/>
</dbReference>
<evidence type="ECO:0000259" key="3">
    <source>
        <dbReference type="PROSITE" id="PS51832"/>
    </source>
</evidence>
<feature type="repeat" description="TPR" evidence="1">
    <location>
        <begin position="185"/>
        <end position="218"/>
    </location>
</feature>
<dbReference type="SMART" id="SM00471">
    <property type="entry name" value="HDc"/>
    <property type="match status" value="1"/>
</dbReference>
<accession>L0A446</accession>
<keyword evidence="1" id="KW-0802">TPR repeat</keyword>
<evidence type="ECO:0000256" key="2">
    <source>
        <dbReference type="SAM" id="MobiDB-lite"/>
    </source>
</evidence>
<dbReference type="InterPro" id="IPR003607">
    <property type="entry name" value="HD/PDEase_dom"/>
</dbReference>
<feature type="region of interest" description="Disordered" evidence="2">
    <location>
        <begin position="632"/>
        <end position="657"/>
    </location>
</feature>
<dbReference type="SUPFAM" id="SSF48452">
    <property type="entry name" value="TPR-like"/>
    <property type="match status" value="2"/>
</dbReference>
<sequence length="657" mass="71770">MALAAREVAVTHDLLGEAAWALFVAGQAAWRQGAVMRATEAMESSFELFRVVGRWLDAARVQLSLGGWRSASEQYETAVEAAEMALVFAEQDGDPKVQAEALELLAHIRQRQDRSQDAWRLLERALTLYRSSGDVPTQVRCLGKLGDTLNALGDDAPALSHLLEAERLVREGQSDESCDDSSLKAALLIRLGGLYRKLGDLQRSQAALQEALTLSQGGQNRSHEMVSHETVATLELGQLQLALNAPEQAQVSLQRGLALARLHALRAQEFAALGGLGKLHALRGDLMEAAAAHREAAEVARGVTDAAGEASALLDLARVHLSLQQVHSAHGVLQRALALVGDPAWKTAPLEIHELLAHTCALLGDFQAALAHHRHFHVLDQQRFDGYTTRRASRLTDALELERARHDAEVYRLRTEAARQARAEAEGQVRDRTLELEHSQLEAFTRLALAGEYRDDETGQHTWRVGQYTASIARAMGLPDEQVDLLGVAARLHDVGKIGIPDAILLKPGKFTPEEYERMKTHTIIGARLLSGSRSTLLQLAEVIAWTHHERWDGQGYPHGLADEAIPLPGRIVAVADVFDALTHARTYKPAWTHQAALDELMKQKGAQFDPQVVEAALGVFSTSGFFEGLERDQTAQQSSLARGAARPPGAARPESR</sequence>
<dbReference type="PROSITE" id="PS50005">
    <property type="entry name" value="TPR"/>
    <property type="match status" value="1"/>
</dbReference>
<dbReference type="PROSITE" id="PS51832">
    <property type="entry name" value="HD_GYP"/>
    <property type="match status" value="1"/>
</dbReference>
<dbReference type="Proteomes" id="UP000010467">
    <property type="component" value="Chromosome"/>
</dbReference>
<dbReference type="PANTHER" id="PTHR45228:SF8">
    <property type="entry name" value="TWO-COMPONENT RESPONSE REGULATOR-RELATED"/>
    <property type="match status" value="1"/>
</dbReference>
<feature type="domain" description="HD-GYP" evidence="3">
    <location>
        <begin position="436"/>
        <end position="633"/>
    </location>
</feature>
<dbReference type="EMBL" id="CP003382">
    <property type="protein sequence ID" value="AFZ67967.1"/>
    <property type="molecule type" value="Genomic_DNA"/>
</dbReference>
<dbReference type="Gene3D" id="1.25.40.10">
    <property type="entry name" value="Tetratricopeptide repeat domain"/>
    <property type="match status" value="2"/>
</dbReference>
<dbReference type="InterPro" id="IPR052020">
    <property type="entry name" value="Cyclic_di-GMP/3'3'-cGAMP_PDE"/>
</dbReference>
<evidence type="ECO:0000313" key="5">
    <source>
        <dbReference type="Proteomes" id="UP000010467"/>
    </source>
</evidence>
<dbReference type="Pfam" id="PF13424">
    <property type="entry name" value="TPR_12"/>
    <property type="match status" value="1"/>
</dbReference>
<gene>
    <name evidence="4" type="ordered locus">Deipe_2499</name>
</gene>
<protein>
    <submittedName>
        <fullName evidence="4">Response regulator containing a CheY-like receiver domain and an HD-GYP domain protein</fullName>
    </submittedName>
</protein>
<dbReference type="AlphaFoldDB" id="L0A446"/>
<organism evidence="4 5">
    <name type="scientific">Deinococcus peraridilitoris (strain DSM 19664 / LMG 22246 / CIP 109416 / KR-200)</name>
    <dbReference type="NCBI Taxonomy" id="937777"/>
    <lineage>
        <taxon>Bacteria</taxon>
        <taxon>Thermotogati</taxon>
        <taxon>Deinococcota</taxon>
        <taxon>Deinococci</taxon>
        <taxon>Deinococcales</taxon>
        <taxon>Deinococcaceae</taxon>
        <taxon>Deinococcus</taxon>
    </lineage>
</organism>
<keyword evidence="5" id="KW-1185">Reference proteome</keyword>
<dbReference type="InterPro" id="IPR037522">
    <property type="entry name" value="HD_GYP_dom"/>
</dbReference>
<dbReference type="SUPFAM" id="SSF109604">
    <property type="entry name" value="HD-domain/PDEase-like"/>
    <property type="match status" value="1"/>
</dbReference>
<evidence type="ECO:0000256" key="1">
    <source>
        <dbReference type="PROSITE-ProRule" id="PRU00339"/>
    </source>
</evidence>